<dbReference type="PROSITE" id="PS50110">
    <property type="entry name" value="RESPONSE_REGULATORY"/>
    <property type="match status" value="1"/>
</dbReference>
<dbReference type="GO" id="GO:0000160">
    <property type="term" value="P:phosphorelay signal transduction system"/>
    <property type="evidence" value="ECO:0007669"/>
    <property type="project" value="UniProtKB-KW"/>
</dbReference>
<keyword evidence="5" id="KW-0804">Transcription</keyword>
<dbReference type="InterPro" id="IPR000792">
    <property type="entry name" value="Tscrpt_reg_LuxR_C"/>
</dbReference>
<dbReference type="InterPro" id="IPR016032">
    <property type="entry name" value="Sig_transdc_resp-reg_C-effctor"/>
</dbReference>
<dbReference type="Gene3D" id="1.10.10.10">
    <property type="entry name" value="Winged helix-like DNA-binding domain superfamily/Winged helix DNA-binding domain"/>
    <property type="match status" value="1"/>
</dbReference>
<keyword evidence="4" id="KW-0238">DNA-binding</keyword>
<feature type="domain" description="Response regulatory" evidence="8">
    <location>
        <begin position="6"/>
        <end position="120"/>
    </location>
</feature>
<evidence type="ECO:0000313" key="9">
    <source>
        <dbReference type="EMBL" id="MYM97344.1"/>
    </source>
</evidence>
<dbReference type="Proteomes" id="UP000447355">
    <property type="component" value="Unassembled WGS sequence"/>
</dbReference>
<dbReference type="PANTHER" id="PTHR44688:SF16">
    <property type="entry name" value="DNA-BINDING TRANSCRIPTIONAL ACTIVATOR DEVR_DOSR"/>
    <property type="match status" value="1"/>
</dbReference>
<dbReference type="SUPFAM" id="SSF46894">
    <property type="entry name" value="C-terminal effector domain of the bipartite response regulators"/>
    <property type="match status" value="1"/>
</dbReference>
<keyword evidence="3" id="KW-0805">Transcription regulation</keyword>
<feature type="domain" description="HTH luxR-type" evidence="7">
    <location>
        <begin position="136"/>
        <end position="200"/>
    </location>
</feature>
<dbReference type="InterPro" id="IPR001789">
    <property type="entry name" value="Sig_transdc_resp-reg_receiver"/>
</dbReference>
<name>A0A845GST7_9BURK</name>
<dbReference type="Gene3D" id="3.40.50.2300">
    <property type="match status" value="1"/>
</dbReference>
<sequence length="200" mass="22340">MQHDLTVFIVDDDPSVRDALSLLLGVRGYRTAMFASGEAFLQAWQPAWRGCMLIDIRMSGMDGLSLQMELRRRDCRIPVIIMSGHGDVSMARAAFKADAVDFLEKPVDDGKLIAAIDEALARARSVHTEQQRRSRSDTLLSELTPREREVMDLVVMGRHNREIGPALGISVRTVEVHKARLMAKLGVDNVADLVRITMQD</sequence>
<dbReference type="InterPro" id="IPR036388">
    <property type="entry name" value="WH-like_DNA-bd_sf"/>
</dbReference>
<dbReference type="GO" id="GO:0003677">
    <property type="term" value="F:DNA binding"/>
    <property type="evidence" value="ECO:0007669"/>
    <property type="project" value="UniProtKB-KW"/>
</dbReference>
<evidence type="ECO:0000256" key="4">
    <source>
        <dbReference type="ARBA" id="ARBA00023125"/>
    </source>
</evidence>
<comment type="caution">
    <text evidence="9">The sequence shown here is derived from an EMBL/GenBank/DDBJ whole genome shotgun (WGS) entry which is preliminary data.</text>
</comment>
<dbReference type="RefSeq" id="WP_161086257.1">
    <property type="nucleotide sequence ID" value="NZ_WWCX01000070.1"/>
</dbReference>
<dbReference type="PANTHER" id="PTHR44688">
    <property type="entry name" value="DNA-BINDING TRANSCRIPTIONAL ACTIVATOR DEVR_DOSR"/>
    <property type="match status" value="1"/>
</dbReference>
<dbReference type="SMART" id="SM00448">
    <property type="entry name" value="REC"/>
    <property type="match status" value="1"/>
</dbReference>
<feature type="modified residue" description="4-aspartylphosphate" evidence="6">
    <location>
        <position position="55"/>
    </location>
</feature>
<gene>
    <name evidence="9" type="ORF">GTP90_26180</name>
</gene>
<evidence type="ECO:0000256" key="3">
    <source>
        <dbReference type="ARBA" id="ARBA00023015"/>
    </source>
</evidence>
<evidence type="ECO:0000259" key="7">
    <source>
        <dbReference type="PROSITE" id="PS50043"/>
    </source>
</evidence>
<accession>A0A845GST7</accession>
<reference evidence="9" key="1">
    <citation type="submission" date="2019-12" db="EMBL/GenBank/DDBJ databases">
        <title>Novel species isolated from a subtropical stream in China.</title>
        <authorList>
            <person name="Lu H."/>
        </authorList>
    </citation>
    <scope>NUCLEOTIDE SEQUENCE [LARGE SCALE GENOMIC DNA]</scope>
    <source>
        <strain evidence="9">FT81W</strain>
    </source>
</reference>
<dbReference type="CDD" id="cd06170">
    <property type="entry name" value="LuxR_C_like"/>
    <property type="match status" value="1"/>
</dbReference>
<dbReference type="GO" id="GO:0006355">
    <property type="term" value="P:regulation of DNA-templated transcription"/>
    <property type="evidence" value="ECO:0007669"/>
    <property type="project" value="InterPro"/>
</dbReference>
<evidence type="ECO:0000256" key="6">
    <source>
        <dbReference type="PROSITE-ProRule" id="PRU00169"/>
    </source>
</evidence>
<keyword evidence="2" id="KW-0902">Two-component regulatory system</keyword>
<proteinExistence type="predicted"/>
<protein>
    <submittedName>
        <fullName evidence="9">Response regulator</fullName>
    </submittedName>
</protein>
<dbReference type="PRINTS" id="PR00038">
    <property type="entry name" value="HTHLUXR"/>
</dbReference>
<dbReference type="EMBL" id="WWCX01000070">
    <property type="protein sequence ID" value="MYM97344.1"/>
    <property type="molecule type" value="Genomic_DNA"/>
</dbReference>
<dbReference type="SUPFAM" id="SSF52172">
    <property type="entry name" value="CheY-like"/>
    <property type="match status" value="1"/>
</dbReference>
<organism evidence="9 10">
    <name type="scientific">Duganella vulcania</name>
    <dbReference type="NCBI Taxonomy" id="2692166"/>
    <lineage>
        <taxon>Bacteria</taxon>
        <taxon>Pseudomonadati</taxon>
        <taxon>Pseudomonadota</taxon>
        <taxon>Betaproteobacteria</taxon>
        <taxon>Burkholderiales</taxon>
        <taxon>Oxalobacteraceae</taxon>
        <taxon>Telluria group</taxon>
        <taxon>Duganella</taxon>
    </lineage>
</organism>
<evidence type="ECO:0000256" key="1">
    <source>
        <dbReference type="ARBA" id="ARBA00022553"/>
    </source>
</evidence>
<evidence type="ECO:0000313" key="10">
    <source>
        <dbReference type="Proteomes" id="UP000447355"/>
    </source>
</evidence>
<dbReference type="PROSITE" id="PS00622">
    <property type="entry name" value="HTH_LUXR_1"/>
    <property type="match status" value="1"/>
</dbReference>
<dbReference type="SMART" id="SM00421">
    <property type="entry name" value="HTH_LUXR"/>
    <property type="match status" value="1"/>
</dbReference>
<dbReference type="PROSITE" id="PS50043">
    <property type="entry name" value="HTH_LUXR_2"/>
    <property type="match status" value="1"/>
</dbReference>
<evidence type="ECO:0000256" key="5">
    <source>
        <dbReference type="ARBA" id="ARBA00023163"/>
    </source>
</evidence>
<dbReference type="AlphaFoldDB" id="A0A845GST7"/>
<dbReference type="Pfam" id="PF00196">
    <property type="entry name" value="GerE"/>
    <property type="match status" value="1"/>
</dbReference>
<keyword evidence="1 6" id="KW-0597">Phosphoprotein</keyword>
<evidence type="ECO:0000256" key="2">
    <source>
        <dbReference type="ARBA" id="ARBA00023012"/>
    </source>
</evidence>
<dbReference type="Pfam" id="PF00072">
    <property type="entry name" value="Response_reg"/>
    <property type="match status" value="1"/>
</dbReference>
<evidence type="ECO:0000259" key="8">
    <source>
        <dbReference type="PROSITE" id="PS50110"/>
    </source>
</evidence>
<dbReference type="CDD" id="cd17537">
    <property type="entry name" value="REC_FixJ"/>
    <property type="match status" value="1"/>
</dbReference>
<dbReference type="InterPro" id="IPR011006">
    <property type="entry name" value="CheY-like_superfamily"/>
</dbReference>
<dbReference type="FunFam" id="3.40.50.2300:FF:000018">
    <property type="entry name" value="DNA-binding transcriptional regulator NtrC"/>
    <property type="match status" value="1"/>
</dbReference>